<evidence type="ECO:0000313" key="2">
    <source>
        <dbReference type="Proteomes" id="UP000799778"/>
    </source>
</evidence>
<protein>
    <submittedName>
        <fullName evidence="1">Uncharacterized protein</fullName>
    </submittedName>
</protein>
<feature type="non-terminal residue" evidence="1">
    <location>
        <position position="486"/>
    </location>
</feature>
<evidence type="ECO:0000313" key="1">
    <source>
        <dbReference type="EMBL" id="KAF2013616.1"/>
    </source>
</evidence>
<dbReference type="Proteomes" id="UP000799778">
    <property type="component" value="Unassembled WGS sequence"/>
</dbReference>
<keyword evidence="2" id="KW-1185">Reference proteome</keyword>
<accession>A0A6A5XL55</accession>
<name>A0A6A5XL55_9PLEO</name>
<dbReference type="OrthoDB" id="7984201at2759"/>
<proteinExistence type="predicted"/>
<dbReference type="RefSeq" id="XP_033381955.1">
    <property type="nucleotide sequence ID" value="XM_033522883.1"/>
</dbReference>
<dbReference type="EMBL" id="ML978071">
    <property type="protein sequence ID" value="KAF2013616.1"/>
    <property type="molecule type" value="Genomic_DNA"/>
</dbReference>
<organism evidence="1 2">
    <name type="scientific">Aaosphaeria arxii CBS 175.79</name>
    <dbReference type="NCBI Taxonomy" id="1450172"/>
    <lineage>
        <taxon>Eukaryota</taxon>
        <taxon>Fungi</taxon>
        <taxon>Dikarya</taxon>
        <taxon>Ascomycota</taxon>
        <taxon>Pezizomycotina</taxon>
        <taxon>Dothideomycetes</taxon>
        <taxon>Pleosporomycetidae</taxon>
        <taxon>Pleosporales</taxon>
        <taxon>Pleosporales incertae sedis</taxon>
        <taxon>Aaosphaeria</taxon>
    </lineage>
</organism>
<feature type="non-terminal residue" evidence="1">
    <location>
        <position position="1"/>
    </location>
</feature>
<sequence length="486" mass="55757">PKVDPEKAGKLLAHALQKQDMKNPKPDDSRVLEIEWVERDLDKGGPDRVIDRITTREDVKRNNKMLKMLERDEKDPNYDDTELKKALLDDLMRNPNFANFRNTLEAMKEDLSSEQEQARIDTETAKEMQPQLENISAAITMELHQEFQKLIDDPEFAEVKDDVIALQSRVSNLDDLENDDVQSQMTLLNEKLEKIPAFAKKMALLESNQETENEKSEKGLWTSLPDEKLITGDLEVDSLLREMKGVLEGMGGDGDSKLRSELDQLLNAKPVHEEEGRFQDGFDVKDLTNHLRKLQNMPMPEEAQEEKLDPDLEAKVNKIMDDPQLLRKLALIKEMMDERQAEIGPIAHSSAPDPMTLDRSQLTTYKERLRIAENDPEHVRAMKRLQIHLRPPFSVSPALKSLNEALKLSYLGASDDVRRILWRSYSKARTIPTLLQNIPDDAWDILWYSQAVTWTANQNRQDHLRILLHDLSAIGRDGPPTSPETL</sequence>
<gene>
    <name evidence="1" type="ORF">BU24DRAFT_316537</name>
</gene>
<dbReference type="GeneID" id="54280280"/>
<dbReference type="AlphaFoldDB" id="A0A6A5XL55"/>
<reference evidence="1" key="1">
    <citation type="journal article" date="2020" name="Stud. Mycol.">
        <title>101 Dothideomycetes genomes: a test case for predicting lifestyles and emergence of pathogens.</title>
        <authorList>
            <person name="Haridas S."/>
            <person name="Albert R."/>
            <person name="Binder M."/>
            <person name="Bloem J."/>
            <person name="Labutti K."/>
            <person name="Salamov A."/>
            <person name="Andreopoulos B."/>
            <person name="Baker S."/>
            <person name="Barry K."/>
            <person name="Bills G."/>
            <person name="Bluhm B."/>
            <person name="Cannon C."/>
            <person name="Castanera R."/>
            <person name="Culley D."/>
            <person name="Daum C."/>
            <person name="Ezra D."/>
            <person name="Gonzalez J."/>
            <person name="Henrissat B."/>
            <person name="Kuo A."/>
            <person name="Liang C."/>
            <person name="Lipzen A."/>
            <person name="Lutzoni F."/>
            <person name="Magnuson J."/>
            <person name="Mondo S."/>
            <person name="Nolan M."/>
            <person name="Ohm R."/>
            <person name="Pangilinan J."/>
            <person name="Park H.-J."/>
            <person name="Ramirez L."/>
            <person name="Alfaro M."/>
            <person name="Sun H."/>
            <person name="Tritt A."/>
            <person name="Yoshinaga Y."/>
            <person name="Zwiers L.-H."/>
            <person name="Turgeon B."/>
            <person name="Goodwin S."/>
            <person name="Spatafora J."/>
            <person name="Crous P."/>
            <person name="Grigoriev I."/>
        </authorList>
    </citation>
    <scope>NUCLEOTIDE SEQUENCE</scope>
    <source>
        <strain evidence="1">CBS 175.79</strain>
    </source>
</reference>